<comment type="caution">
    <text evidence="1">The sequence shown here is derived from an EMBL/GenBank/DDBJ whole genome shotgun (WGS) entry which is preliminary data.</text>
</comment>
<dbReference type="AlphaFoldDB" id="A0A8T2Q9H4"/>
<dbReference type="EMBL" id="CM035441">
    <property type="protein sequence ID" value="KAH7280746.1"/>
    <property type="molecule type" value="Genomic_DNA"/>
</dbReference>
<evidence type="ECO:0000313" key="1">
    <source>
        <dbReference type="EMBL" id="KAH7280747.1"/>
    </source>
</evidence>
<protein>
    <submittedName>
        <fullName evidence="1">Uncharacterized protein</fullName>
    </submittedName>
</protein>
<sequence length="73" mass="8437">MTISADYQVYFQVLSTRRSPFPTGLLSVIAYSTYYIQITMGHAAWPMAHGHSWSYNVRSAHYSLLMCDATRQW</sequence>
<reference evidence="1" key="1">
    <citation type="submission" date="2021-08" db="EMBL/GenBank/DDBJ databases">
        <title>WGS assembly of Ceratopteris richardii.</title>
        <authorList>
            <person name="Marchant D.B."/>
            <person name="Chen G."/>
            <person name="Jenkins J."/>
            <person name="Shu S."/>
            <person name="Leebens-Mack J."/>
            <person name="Grimwood J."/>
            <person name="Schmutz J."/>
            <person name="Soltis P."/>
            <person name="Soltis D."/>
            <person name="Chen Z.-H."/>
        </authorList>
    </citation>
    <scope>NUCLEOTIDE SEQUENCE</scope>
    <source>
        <strain evidence="1">Whitten #5841</strain>
        <tissue evidence="1">Leaf</tissue>
    </source>
</reference>
<evidence type="ECO:0000313" key="2">
    <source>
        <dbReference type="Proteomes" id="UP000825935"/>
    </source>
</evidence>
<gene>
    <name evidence="1" type="ORF">KP509_36G012700</name>
</gene>
<dbReference type="Proteomes" id="UP000825935">
    <property type="component" value="Chromosome 36"/>
</dbReference>
<dbReference type="EMBL" id="CM035441">
    <property type="protein sequence ID" value="KAH7280747.1"/>
    <property type="molecule type" value="Genomic_DNA"/>
</dbReference>
<keyword evidence="2" id="KW-1185">Reference proteome</keyword>
<accession>A0A8T2Q9H4</accession>
<name>A0A8T2Q9H4_CERRI</name>
<proteinExistence type="predicted"/>
<organism evidence="1 2">
    <name type="scientific">Ceratopteris richardii</name>
    <name type="common">Triangle waterfern</name>
    <dbReference type="NCBI Taxonomy" id="49495"/>
    <lineage>
        <taxon>Eukaryota</taxon>
        <taxon>Viridiplantae</taxon>
        <taxon>Streptophyta</taxon>
        <taxon>Embryophyta</taxon>
        <taxon>Tracheophyta</taxon>
        <taxon>Polypodiopsida</taxon>
        <taxon>Polypodiidae</taxon>
        <taxon>Polypodiales</taxon>
        <taxon>Pteridineae</taxon>
        <taxon>Pteridaceae</taxon>
        <taxon>Parkerioideae</taxon>
        <taxon>Ceratopteris</taxon>
    </lineage>
</organism>